<dbReference type="Proteomes" id="UP001180020">
    <property type="component" value="Unassembled WGS sequence"/>
</dbReference>
<organism evidence="1 2">
    <name type="scientific">Acorus calamus</name>
    <name type="common">Sweet flag</name>
    <dbReference type="NCBI Taxonomy" id="4465"/>
    <lineage>
        <taxon>Eukaryota</taxon>
        <taxon>Viridiplantae</taxon>
        <taxon>Streptophyta</taxon>
        <taxon>Embryophyta</taxon>
        <taxon>Tracheophyta</taxon>
        <taxon>Spermatophyta</taxon>
        <taxon>Magnoliopsida</taxon>
        <taxon>Liliopsida</taxon>
        <taxon>Acoraceae</taxon>
        <taxon>Acorus</taxon>
    </lineage>
</organism>
<evidence type="ECO:0000313" key="2">
    <source>
        <dbReference type="Proteomes" id="UP001180020"/>
    </source>
</evidence>
<sequence length="108" mass="12171">MVVLWRQGMSIVTRIGNGQTLYLLVQEPNITPWILAGVYASPDTSLRLQMWNETSEVIKAGLPMLLGGDYNTLLGGMEKKRGAPFRITPATIRFQEWVDNNHLQELAE</sequence>
<dbReference type="InterPro" id="IPR036691">
    <property type="entry name" value="Endo/exonu/phosph_ase_sf"/>
</dbReference>
<dbReference type="EMBL" id="JAUJYO010000014">
    <property type="protein sequence ID" value="KAK1298961.1"/>
    <property type="molecule type" value="Genomic_DNA"/>
</dbReference>
<gene>
    <name evidence="1" type="ORF">QJS10_CPB14g01695</name>
</gene>
<accession>A0AAV9DDH7</accession>
<protein>
    <submittedName>
        <fullName evidence="1">Uncharacterized protein</fullName>
    </submittedName>
</protein>
<evidence type="ECO:0000313" key="1">
    <source>
        <dbReference type="EMBL" id="KAK1298961.1"/>
    </source>
</evidence>
<proteinExistence type="predicted"/>
<dbReference type="SUPFAM" id="SSF56219">
    <property type="entry name" value="DNase I-like"/>
    <property type="match status" value="1"/>
</dbReference>
<keyword evidence="2" id="KW-1185">Reference proteome</keyword>
<comment type="caution">
    <text evidence="1">The sequence shown here is derived from an EMBL/GenBank/DDBJ whole genome shotgun (WGS) entry which is preliminary data.</text>
</comment>
<dbReference type="AlphaFoldDB" id="A0AAV9DDH7"/>
<name>A0AAV9DDH7_ACOCL</name>
<reference evidence="1" key="2">
    <citation type="submission" date="2023-06" db="EMBL/GenBank/DDBJ databases">
        <authorList>
            <person name="Ma L."/>
            <person name="Liu K.-W."/>
            <person name="Li Z."/>
            <person name="Hsiao Y.-Y."/>
            <person name="Qi Y."/>
            <person name="Fu T."/>
            <person name="Tang G."/>
            <person name="Zhang D."/>
            <person name="Sun W.-H."/>
            <person name="Liu D.-K."/>
            <person name="Li Y."/>
            <person name="Chen G.-Z."/>
            <person name="Liu X.-D."/>
            <person name="Liao X.-Y."/>
            <person name="Jiang Y.-T."/>
            <person name="Yu X."/>
            <person name="Hao Y."/>
            <person name="Huang J."/>
            <person name="Zhao X.-W."/>
            <person name="Ke S."/>
            <person name="Chen Y.-Y."/>
            <person name="Wu W.-L."/>
            <person name="Hsu J.-L."/>
            <person name="Lin Y.-F."/>
            <person name="Huang M.-D."/>
            <person name="Li C.-Y."/>
            <person name="Huang L."/>
            <person name="Wang Z.-W."/>
            <person name="Zhao X."/>
            <person name="Zhong W.-Y."/>
            <person name="Peng D.-H."/>
            <person name="Ahmad S."/>
            <person name="Lan S."/>
            <person name="Zhang J.-S."/>
            <person name="Tsai W.-C."/>
            <person name="Van De Peer Y."/>
            <person name="Liu Z.-J."/>
        </authorList>
    </citation>
    <scope>NUCLEOTIDE SEQUENCE</scope>
    <source>
        <strain evidence="1">CP</strain>
        <tissue evidence="1">Leaves</tissue>
    </source>
</reference>
<reference evidence="1" key="1">
    <citation type="journal article" date="2023" name="Nat. Commun.">
        <title>Diploid and tetraploid genomes of Acorus and the evolution of monocots.</title>
        <authorList>
            <person name="Ma L."/>
            <person name="Liu K.W."/>
            <person name="Li Z."/>
            <person name="Hsiao Y.Y."/>
            <person name="Qi Y."/>
            <person name="Fu T."/>
            <person name="Tang G.D."/>
            <person name="Zhang D."/>
            <person name="Sun W.H."/>
            <person name="Liu D.K."/>
            <person name="Li Y."/>
            <person name="Chen G.Z."/>
            <person name="Liu X.D."/>
            <person name="Liao X.Y."/>
            <person name="Jiang Y.T."/>
            <person name="Yu X."/>
            <person name="Hao Y."/>
            <person name="Huang J."/>
            <person name="Zhao X.W."/>
            <person name="Ke S."/>
            <person name="Chen Y.Y."/>
            <person name="Wu W.L."/>
            <person name="Hsu J.L."/>
            <person name="Lin Y.F."/>
            <person name="Huang M.D."/>
            <person name="Li C.Y."/>
            <person name="Huang L."/>
            <person name="Wang Z.W."/>
            <person name="Zhao X."/>
            <person name="Zhong W.Y."/>
            <person name="Peng D.H."/>
            <person name="Ahmad S."/>
            <person name="Lan S."/>
            <person name="Zhang J.S."/>
            <person name="Tsai W.C."/>
            <person name="Van de Peer Y."/>
            <person name="Liu Z.J."/>
        </authorList>
    </citation>
    <scope>NUCLEOTIDE SEQUENCE</scope>
    <source>
        <strain evidence="1">CP</strain>
    </source>
</reference>